<protein>
    <submittedName>
        <fullName evidence="2">Uncharacterized protein</fullName>
    </submittedName>
</protein>
<comment type="caution">
    <text evidence="2">The sequence shown here is derived from an EMBL/GenBank/DDBJ whole genome shotgun (WGS) entry which is preliminary data.</text>
</comment>
<feature type="region of interest" description="Disordered" evidence="1">
    <location>
        <begin position="31"/>
        <end position="70"/>
    </location>
</feature>
<reference evidence="2" key="1">
    <citation type="submission" date="2023-05" db="EMBL/GenBank/DDBJ databases">
        <authorList>
            <person name="Stuckert A."/>
        </authorList>
    </citation>
    <scope>NUCLEOTIDE SEQUENCE</scope>
</reference>
<accession>A0ABN9CBD8</accession>
<name>A0ABN9CBD8_9NEOB</name>
<gene>
    <name evidence="2" type="ORF">SPARVUS_LOCUS4601463</name>
</gene>
<evidence type="ECO:0000313" key="3">
    <source>
        <dbReference type="Proteomes" id="UP001162483"/>
    </source>
</evidence>
<sequence length="95" mass="10664">MQAGRRTKHSGQNVCEMSLFNIFKISHRLPSPIRPDARREQNPEDRCPHRPKEMAGTLQGCHRGSAGQNKCKRDPRATLQCISECSSGLPLLVLK</sequence>
<organism evidence="2 3">
    <name type="scientific">Staurois parvus</name>
    <dbReference type="NCBI Taxonomy" id="386267"/>
    <lineage>
        <taxon>Eukaryota</taxon>
        <taxon>Metazoa</taxon>
        <taxon>Chordata</taxon>
        <taxon>Craniata</taxon>
        <taxon>Vertebrata</taxon>
        <taxon>Euteleostomi</taxon>
        <taxon>Amphibia</taxon>
        <taxon>Batrachia</taxon>
        <taxon>Anura</taxon>
        <taxon>Neobatrachia</taxon>
        <taxon>Ranoidea</taxon>
        <taxon>Ranidae</taxon>
        <taxon>Staurois</taxon>
    </lineage>
</organism>
<proteinExistence type="predicted"/>
<dbReference type="Proteomes" id="UP001162483">
    <property type="component" value="Unassembled WGS sequence"/>
</dbReference>
<feature type="compositionally biased region" description="Basic and acidic residues" evidence="1">
    <location>
        <begin position="35"/>
        <end position="53"/>
    </location>
</feature>
<dbReference type="EMBL" id="CATNWA010008787">
    <property type="protein sequence ID" value="CAI9556867.1"/>
    <property type="molecule type" value="Genomic_DNA"/>
</dbReference>
<feature type="non-terminal residue" evidence="2">
    <location>
        <position position="95"/>
    </location>
</feature>
<evidence type="ECO:0000256" key="1">
    <source>
        <dbReference type="SAM" id="MobiDB-lite"/>
    </source>
</evidence>
<evidence type="ECO:0000313" key="2">
    <source>
        <dbReference type="EMBL" id="CAI9556867.1"/>
    </source>
</evidence>
<keyword evidence="3" id="KW-1185">Reference proteome</keyword>